<feature type="compositionally biased region" description="Low complexity" evidence="5">
    <location>
        <begin position="582"/>
        <end position="606"/>
    </location>
</feature>
<keyword evidence="4" id="KW-0539">Nucleus</keyword>
<dbReference type="PROSITE" id="PS51090">
    <property type="entry name" value="CORTACTIN"/>
    <property type="match status" value="1"/>
</dbReference>
<feature type="domain" description="Pre-mRNA polyadenylation factor Fip1" evidence="6">
    <location>
        <begin position="287"/>
        <end position="329"/>
    </location>
</feature>
<proteinExistence type="inferred from homology"/>
<dbReference type="GO" id="GO:0006397">
    <property type="term" value="P:mRNA processing"/>
    <property type="evidence" value="ECO:0007669"/>
    <property type="project" value="UniProtKB-KW"/>
</dbReference>
<reference evidence="7 8" key="1">
    <citation type="submission" date="2017-12" db="EMBL/GenBank/DDBJ databases">
        <title>Gene loss provides genomic basis for host adaptation in cereal stripe rust fungi.</title>
        <authorList>
            <person name="Xia C."/>
        </authorList>
    </citation>
    <scope>NUCLEOTIDE SEQUENCE [LARGE SCALE GENOMIC DNA]</scope>
    <source>
        <strain evidence="7 8">93TX-2</strain>
    </source>
</reference>
<sequence length="1025" mass="110650">MDDDEAFLYGDDAPETTSVGVSKLTSAQPVEPAVHPIPLANAPRKSLSPVPSNIPASSDQIHRAFEIASNALIPPQPLLQPLPSHSPEPAAAQLNQPDPPQAVVLDHSQPQSISVAATGLVDEEDGEDDEDAVDEQGILEDSDEDLDIILEGDTSVAPTAPPSRPPTQPMRFDTPRDSVPLGRPIEQLNSTTEYKPFERVDLKLPEPVFAQPPKPSPIIPLPANPSPRHAPRPNNQNRLPTPENFPVAVTPPPQPPAELKPPDLETENPVIPSGYDDKDGSTLMNFDFDGLPESEKGWKKPGAHLADWFNYGFDETTWRTYVMRQKKLRKEEGWATNPFAAFAMGNIEQAWEGLPPELKDVMMGVIMGNSSGSRNNNHAPQMPPSIPPMMVMNPMMQGMDMGGYGMQGMPNMMRGGNPQMNGGHNPGLNNQHNDGASRGQLSISLNFFNVAFEPCTNSAMHKIGILLDWSQTINLNPNKINETIPPFGDVVKQDPGGASEQTEDSPALYGEGMDPREQHHHEQQRIQDQMRHMQHMHHMGMGAGFMPGMDLAAMFGNQEHLMFMNGPPFNGMMEMPHLQHIPPHMQQQQQQHQQQKQQQQQQQQKPQPQPQPIAPGPPINMIMPPNPNFLLPSAPLNAGLPAPPTTTLDSPSIPAPVPSSAQGLGTNADTPGGSPGVAAAMSSPASARGRTARPGGWGRGNAQASAFLAAAAARGRGRVISASNSIALPIAPLPATPTETPKIGDPPVQGTPTTVPSETTPPSPAPPTVEGSVEQASGRPVSPLPLNVPTGPRRAATVSTGQPPQRGSRGGGGTGGYFDKDAAGGRGDEGLDYGGNGGGGGGGGIGGVESPREDRKSMSRRHSHKSEREKSEKDFNQQQPNQGSIKESEEKIIIVNHHLNDSEQQHRSSREKDEGGGGGGHRSSSTKTTNGGSSRRRRSRRAADGDDNRDDDRHSPLEPGDERDHKDKIKDRERERDRDKDKERDKDKDEIDHAEGDYSAPATSGSRKRKPKEERSNRSKRERAD</sequence>
<dbReference type="VEuPathDB" id="FungiDB:PSTT_01052"/>
<feature type="compositionally biased region" description="Acidic residues" evidence="5">
    <location>
        <begin position="121"/>
        <end position="150"/>
    </location>
</feature>
<evidence type="ECO:0000256" key="5">
    <source>
        <dbReference type="SAM" id="MobiDB-lite"/>
    </source>
</evidence>
<comment type="similarity">
    <text evidence="2">Belongs to the FIP1 family.</text>
</comment>
<protein>
    <recommendedName>
        <fullName evidence="6">Pre-mRNA polyadenylation factor Fip1 domain-containing protein</fullName>
    </recommendedName>
</protein>
<feature type="compositionally biased region" description="Pro residues" evidence="5">
    <location>
        <begin position="75"/>
        <end position="86"/>
    </location>
</feature>
<name>A0A2S4WHD6_9BASI</name>
<dbReference type="InterPro" id="IPR007854">
    <property type="entry name" value="Fip1_dom"/>
</dbReference>
<feature type="compositionally biased region" description="Basic and acidic residues" evidence="5">
    <location>
        <begin position="866"/>
        <end position="875"/>
    </location>
</feature>
<feature type="region of interest" description="Disordered" evidence="5">
    <location>
        <begin position="492"/>
        <end position="531"/>
    </location>
</feature>
<dbReference type="PANTHER" id="PTHR13484:SF0">
    <property type="entry name" value="PRE-MRNA 3'-END-PROCESSING FACTOR FIP1"/>
    <property type="match status" value="1"/>
</dbReference>
<feature type="compositionally biased region" description="Basic and acidic residues" evidence="5">
    <location>
        <begin position="886"/>
        <end position="915"/>
    </location>
</feature>
<evidence type="ECO:0000256" key="1">
    <source>
        <dbReference type="ARBA" id="ARBA00004123"/>
    </source>
</evidence>
<feature type="region of interest" description="Disordered" evidence="5">
    <location>
        <begin position="582"/>
        <end position="701"/>
    </location>
</feature>
<gene>
    <name evidence="7" type="ORF">PSHT_02732</name>
</gene>
<dbReference type="Proteomes" id="UP000238274">
    <property type="component" value="Unassembled WGS sequence"/>
</dbReference>
<evidence type="ECO:0000256" key="3">
    <source>
        <dbReference type="ARBA" id="ARBA00022664"/>
    </source>
</evidence>
<dbReference type="Pfam" id="PF05182">
    <property type="entry name" value="Fip1"/>
    <property type="match status" value="1"/>
</dbReference>
<feature type="compositionally biased region" description="Basic and acidic residues" evidence="5">
    <location>
        <begin position="513"/>
        <end position="531"/>
    </location>
</feature>
<feature type="region of interest" description="Disordered" evidence="5">
    <location>
        <begin position="75"/>
        <end position="267"/>
    </location>
</feature>
<feature type="compositionally biased region" description="Basic and acidic residues" evidence="5">
    <location>
        <begin position="1011"/>
        <end position="1025"/>
    </location>
</feature>
<evidence type="ECO:0000259" key="6">
    <source>
        <dbReference type="Pfam" id="PF05182"/>
    </source>
</evidence>
<dbReference type="EMBL" id="PKSM01000024">
    <property type="protein sequence ID" value="POW21172.1"/>
    <property type="molecule type" value="Genomic_DNA"/>
</dbReference>
<reference evidence="8" key="3">
    <citation type="journal article" date="2018" name="Mol. Plant Microbe Interact.">
        <title>Genome sequence resources for the wheat stripe rust pathogen (Puccinia striiformis f. sp. tritici) and the barley stripe rust pathogen (Puccinia striiformis f. sp. hordei).</title>
        <authorList>
            <person name="Xia C."/>
            <person name="Wang M."/>
            <person name="Yin C."/>
            <person name="Cornejo O.E."/>
            <person name="Hulbert S.H."/>
            <person name="Chen X."/>
        </authorList>
    </citation>
    <scope>NUCLEOTIDE SEQUENCE [LARGE SCALE GENOMIC DNA]</scope>
    <source>
        <strain evidence="8">93TX-2</strain>
    </source>
</reference>
<organism evidence="7 8">
    <name type="scientific">Puccinia striiformis</name>
    <dbReference type="NCBI Taxonomy" id="27350"/>
    <lineage>
        <taxon>Eukaryota</taxon>
        <taxon>Fungi</taxon>
        <taxon>Dikarya</taxon>
        <taxon>Basidiomycota</taxon>
        <taxon>Pucciniomycotina</taxon>
        <taxon>Pucciniomycetes</taxon>
        <taxon>Pucciniales</taxon>
        <taxon>Pucciniaceae</taxon>
        <taxon>Puccinia</taxon>
    </lineage>
</organism>
<evidence type="ECO:0000256" key="4">
    <source>
        <dbReference type="ARBA" id="ARBA00023242"/>
    </source>
</evidence>
<feature type="compositionally biased region" description="Pro residues" evidence="5">
    <location>
        <begin position="210"/>
        <end position="225"/>
    </location>
</feature>
<comment type="caution">
    <text evidence="7">The sequence shown here is derived from an EMBL/GenBank/DDBJ whole genome shotgun (WGS) entry which is preliminary data.</text>
</comment>
<dbReference type="PANTHER" id="PTHR13484">
    <property type="entry name" value="FIP1-LIKE 1 PROTEIN"/>
    <property type="match status" value="1"/>
</dbReference>
<feature type="compositionally biased region" description="Basic and acidic residues" evidence="5">
    <location>
        <begin position="195"/>
        <end position="204"/>
    </location>
</feature>
<comment type="subcellular location">
    <subcellularLocation>
        <location evidence="1">Nucleus</location>
    </subcellularLocation>
</comment>
<keyword evidence="8" id="KW-1185">Reference proteome</keyword>
<feature type="region of interest" description="Disordered" evidence="5">
    <location>
        <begin position="1"/>
        <end position="20"/>
    </location>
</feature>
<reference evidence="8" key="2">
    <citation type="journal article" date="2018" name="BMC Genomics">
        <title>Genomic insights into host adaptation between the wheat stripe rust pathogen (Puccinia striiformis f. sp. tritici) and the barley stripe rust pathogen (Puccinia striiformis f. sp. hordei).</title>
        <authorList>
            <person name="Xia C."/>
            <person name="Wang M."/>
            <person name="Yin C."/>
            <person name="Cornejo O.E."/>
            <person name="Hulbert S.H."/>
            <person name="Chen X."/>
        </authorList>
    </citation>
    <scope>NUCLEOTIDE SEQUENCE [LARGE SCALE GENOMIC DNA]</scope>
    <source>
        <strain evidence="8">93TX-2</strain>
    </source>
</reference>
<dbReference type="VEuPathDB" id="FungiDB:PSHT_02732"/>
<feature type="compositionally biased region" description="Gly residues" evidence="5">
    <location>
        <begin position="832"/>
        <end position="847"/>
    </location>
</feature>
<feature type="compositionally biased region" description="Pro residues" evidence="5">
    <location>
        <begin position="249"/>
        <end position="259"/>
    </location>
</feature>
<feature type="compositionally biased region" description="Basic and acidic residues" evidence="5">
    <location>
        <begin position="818"/>
        <end position="829"/>
    </location>
</feature>
<dbReference type="OrthoDB" id="2507772at2759"/>
<keyword evidence="3" id="KW-0507">mRNA processing</keyword>
<feature type="compositionally biased region" description="Pro residues" evidence="5">
    <location>
        <begin position="159"/>
        <end position="168"/>
    </location>
</feature>
<feature type="region of interest" description="Disordered" evidence="5">
    <location>
        <begin position="724"/>
        <end position="1025"/>
    </location>
</feature>
<dbReference type="GO" id="GO:0005847">
    <property type="term" value="C:mRNA cleavage and polyadenylation specificity factor complex"/>
    <property type="evidence" value="ECO:0007669"/>
    <property type="project" value="TreeGrafter"/>
</dbReference>
<accession>A0A2S4WHD6</accession>
<evidence type="ECO:0000313" key="8">
    <source>
        <dbReference type="Proteomes" id="UP000238274"/>
    </source>
</evidence>
<feature type="compositionally biased region" description="Basic and acidic residues" evidence="5">
    <location>
        <begin position="941"/>
        <end position="996"/>
    </location>
</feature>
<evidence type="ECO:0000313" key="7">
    <source>
        <dbReference type="EMBL" id="POW21172.1"/>
    </source>
</evidence>
<dbReference type="InterPro" id="IPR003134">
    <property type="entry name" value="Hs1_Cortactin"/>
</dbReference>
<dbReference type="InterPro" id="IPR051187">
    <property type="entry name" value="Pre-mRNA_3'-end_processing_reg"/>
</dbReference>
<evidence type="ECO:0000256" key="2">
    <source>
        <dbReference type="ARBA" id="ARBA00007459"/>
    </source>
</evidence>
<dbReference type="AlphaFoldDB" id="A0A2S4WHD6"/>
<feature type="compositionally biased region" description="Pro residues" evidence="5">
    <location>
        <begin position="607"/>
        <end position="618"/>
    </location>
</feature>
<feature type="compositionally biased region" description="Low complexity" evidence="5">
    <location>
        <begin position="922"/>
        <end position="933"/>
    </location>
</feature>